<protein>
    <recommendedName>
        <fullName evidence="4">DUF2723 domain-containing protein</fullName>
    </recommendedName>
</protein>
<dbReference type="HOGENOM" id="CLU_448165_0_0_0"/>
<dbReference type="KEGG" id="gba:J421_3046"/>
<keyword evidence="3" id="KW-1185">Reference proteome</keyword>
<dbReference type="InParanoid" id="W0RMB3"/>
<dbReference type="AlphaFoldDB" id="W0RMB3"/>
<dbReference type="Proteomes" id="UP000019151">
    <property type="component" value="Chromosome"/>
</dbReference>
<feature type="transmembrane region" description="Helical" evidence="1">
    <location>
        <begin position="112"/>
        <end position="129"/>
    </location>
</feature>
<feature type="transmembrane region" description="Helical" evidence="1">
    <location>
        <begin position="164"/>
        <end position="188"/>
    </location>
</feature>
<dbReference type="eggNOG" id="COG0659">
    <property type="taxonomic scope" value="Bacteria"/>
</dbReference>
<dbReference type="InterPro" id="IPR021280">
    <property type="entry name" value="TMEM260-like"/>
</dbReference>
<proteinExistence type="predicted"/>
<keyword evidence="1" id="KW-0812">Transmembrane</keyword>
<dbReference type="eggNOG" id="COG2976">
    <property type="taxonomic scope" value="Bacteria"/>
</dbReference>
<feature type="transmembrane region" description="Helical" evidence="1">
    <location>
        <begin position="85"/>
        <end position="105"/>
    </location>
</feature>
<evidence type="ECO:0000313" key="3">
    <source>
        <dbReference type="Proteomes" id="UP000019151"/>
    </source>
</evidence>
<name>W0RMB3_9BACT</name>
<evidence type="ECO:0008006" key="4">
    <source>
        <dbReference type="Google" id="ProtNLM"/>
    </source>
</evidence>
<evidence type="ECO:0000313" key="2">
    <source>
        <dbReference type="EMBL" id="AHG90583.1"/>
    </source>
</evidence>
<keyword evidence="1" id="KW-1133">Transmembrane helix</keyword>
<feature type="transmembrane region" description="Helical" evidence="1">
    <location>
        <begin position="208"/>
        <end position="233"/>
    </location>
</feature>
<keyword evidence="1" id="KW-0472">Membrane</keyword>
<accession>W0RMB3</accession>
<gene>
    <name evidence="2" type="ORF">J421_3046</name>
</gene>
<feature type="transmembrane region" description="Helical" evidence="1">
    <location>
        <begin position="20"/>
        <end position="41"/>
    </location>
</feature>
<organism evidence="2 3">
    <name type="scientific">Gemmatirosa kalamazoonensis</name>
    <dbReference type="NCBI Taxonomy" id="861299"/>
    <lineage>
        <taxon>Bacteria</taxon>
        <taxon>Pseudomonadati</taxon>
        <taxon>Gemmatimonadota</taxon>
        <taxon>Gemmatimonadia</taxon>
        <taxon>Gemmatimonadales</taxon>
        <taxon>Gemmatimonadaceae</taxon>
        <taxon>Gemmatirosa</taxon>
    </lineage>
</organism>
<dbReference type="OrthoDB" id="9807602at2"/>
<evidence type="ECO:0000256" key="1">
    <source>
        <dbReference type="SAM" id="Phobius"/>
    </source>
</evidence>
<feature type="transmembrane region" description="Helical" evidence="1">
    <location>
        <begin position="365"/>
        <end position="385"/>
    </location>
</feature>
<dbReference type="PANTHER" id="PTHR16214:SF3">
    <property type="entry name" value="TRANSMEMBRANE PROTEIN 260"/>
    <property type="match status" value="1"/>
</dbReference>
<dbReference type="Pfam" id="PF11028">
    <property type="entry name" value="TMEM260-like"/>
    <property type="match status" value="1"/>
</dbReference>
<feature type="transmembrane region" description="Helical" evidence="1">
    <location>
        <begin position="405"/>
        <end position="426"/>
    </location>
</feature>
<dbReference type="InterPro" id="IPR052724">
    <property type="entry name" value="GT117_domain-containing"/>
</dbReference>
<sequence>MPLDDVPGDARSHPRARRTALVAGVALLALYALSAATDVTFWDAGEFLAAFHTLGIPHPPGTPLFVLLGRVAVLVLAPLGPVLSASLLSALCAAASGAIAALLLARWMRSGWAAVAAALCAGATSTIWLDATEAEVYSASLLLVALALLAADRMGRAAGGRRHAYLIAYLFGLAVPLHLSALVGAPAIALLAASDESGHVDWRCALELFGAAVLAAGTGRVSLALCVAGVVCLAASSPPVRRRALAALGMTAAVALGVSGAVVLLLRARHAPALDQGHAVTWSALADVIARRQYAVPGLWPRTAPWWIQVANVFEWADWQFALGVDGRAGPSPWRTPLTLAYAALGVLGARDLRRASVRGFNATLVLLVAGSLGVVAYLNLRAGPSFGWGVLPDDATHEARERDYFFALAFWTWGLWAGLGAMAVARRAMARVRQAPPGAPRAVGLVLAALPIATNWRAVARRRSPDAELPRALASGILASAPANAVLLLVGDNDTYPIWYLQLGERRRPDVTPVTVPLLGAPWYRGELARRHRLLHADAPARWSGTASVLREIADAAARERRPLAAAVGVSDADRTRIGGTWTLTGLVWVRTAATGDGRVVDSVATARIAARIDTTLFAPVRPGSDGAGEWAQALLGCPRRALVRSLDATCNLK</sequence>
<dbReference type="PANTHER" id="PTHR16214">
    <property type="entry name" value="TRANSMEMBRANE PROTEIN 260"/>
    <property type="match status" value="1"/>
</dbReference>
<reference evidence="2 3" key="1">
    <citation type="journal article" date="2014" name="Genome Announc.">
        <title>Genome Sequence and Methylome of Soil Bacterium Gemmatirosa kalamazoonensis KBS708T, a Member of the Rarely Cultivated Gemmatimonadetes Phylum.</title>
        <authorList>
            <person name="Debruyn J.M."/>
            <person name="Radosevich M."/>
            <person name="Wommack K.E."/>
            <person name="Polson S.W."/>
            <person name="Hauser L.J."/>
            <person name="Fawaz M.N."/>
            <person name="Korlach J."/>
            <person name="Tsai Y.C."/>
        </authorList>
    </citation>
    <scope>NUCLEOTIDE SEQUENCE [LARGE SCALE GENOMIC DNA]</scope>
    <source>
        <strain evidence="2 3">KBS708</strain>
    </source>
</reference>
<feature type="transmembrane region" description="Helical" evidence="1">
    <location>
        <begin position="334"/>
        <end position="353"/>
    </location>
</feature>
<dbReference type="RefSeq" id="WP_025412051.1">
    <property type="nucleotide sequence ID" value="NZ_CP007128.1"/>
</dbReference>
<feature type="transmembrane region" description="Helical" evidence="1">
    <location>
        <begin position="135"/>
        <end position="152"/>
    </location>
</feature>
<dbReference type="STRING" id="861299.J421_3046"/>
<dbReference type="EMBL" id="CP007128">
    <property type="protein sequence ID" value="AHG90583.1"/>
    <property type="molecule type" value="Genomic_DNA"/>
</dbReference>
<feature type="transmembrane region" description="Helical" evidence="1">
    <location>
        <begin position="245"/>
        <end position="266"/>
    </location>
</feature>